<name>A0A0F9KAF5_9ZZZZ</name>
<dbReference type="AlphaFoldDB" id="A0A0F9KAF5"/>
<sequence length="323" mass="30321">MTILINSSGSGASDLRLFDDAGGEFIALKAAGTTTTYTLTFPAADTAGALTSDGAGNLSFAAAATPSLLQDADGDTKVDVEEAGDDDIIRFDVGDTPTGFGAVADIMTLASSGWITNLGTANVATTVGAPITMTAGVGNTTGVGGAIAITGGLGGGGAGGIGGAVTLRGGQGGQPNDVLGGQVNLIGGRGGGANGAGADVVITSGLGVSFGGAGDVLLVGSDSGGSDDGGLITLSAGGGGNAFGGAGGDIILTAGNARAGDDRGGKIILNAGVQNGSGAVGFIEIQDNLLALDAAGPAILNEAATATNPTLIPNKADLTSGVG</sequence>
<comment type="caution">
    <text evidence="1">The sequence shown here is derived from an EMBL/GenBank/DDBJ whole genome shotgun (WGS) entry which is preliminary data.</text>
</comment>
<accession>A0A0F9KAF5</accession>
<organism evidence="1">
    <name type="scientific">marine sediment metagenome</name>
    <dbReference type="NCBI Taxonomy" id="412755"/>
    <lineage>
        <taxon>unclassified sequences</taxon>
        <taxon>metagenomes</taxon>
        <taxon>ecological metagenomes</taxon>
    </lineage>
</organism>
<evidence type="ECO:0000313" key="1">
    <source>
        <dbReference type="EMBL" id="KKM79174.1"/>
    </source>
</evidence>
<dbReference type="EMBL" id="LAZR01008372">
    <property type="protein sequence ID" value="KKM79174.1"/>
    <property type="molecule type" value="Genomic_DNA"/>
</dbReference>
<protein>
    <submittedName>
        <fullName evidence="1">Uncharacterized protein</fullName>
    </submittedName>
</protein>
<reference evidence="1" key="1">
    <citation type="journal article" date="2015" name="Nature">
        <title>Complex archaea that bridge the gap between prokaryotes and eukaryotes.</title>
        <authorList>
            <person name="Spang A."/>
            <person name="Saw J.H."/>
            <person name="Jorgensen S.L."/>
            <person name="Zaremba-Niedzwiedzka K."/>
            <person name="Martijn J."/>
            <person name="Lind A.E."/>
            <person name="van Eijk R."/>
            <person name="Schleper C."/>
            <person name="Guy L."/>
            <person name="Ettema T.J."/>
        </authorList>
    </citation>
    <scope>NUCLEOTIDE SEQUENCE</scope>
</reference>
<feature type="non-terminal residue" evidence="1">
    <location>
        <position position="323"/>
    </location>
</feature>
<gene>
    <name evidence="1" type="ORF">LCGC14_1352590</name>
</gene>
<proteinExistence type="predicted"/>